<keyword evidence="1" id="KW-0732">Signal</keyword>
<feature type="chain" id="PRO_5045775557" evidence="1">
    <location>
        <begin position="22"/>
        <end position="139"/>
    </location>
</feature>
<name>A0ABX2JDH6_9HYPH</name>
<gene>
    <name evidence="3" type="ORF">G6L72_22890</name>
</gene>
<dbReference type="PANTHER" id="PTHR36933">
    <property type="entry name" value="SLL0788 PROTEIN"/>
    <property type="match status" value="1"/>
</dbReference>
<dbReference type="PANTHER" id="PTHR36933:SF1">
    <property type="entry name" value="SLL0788 PROTEIN"/>
    <property type="match status" value="1"/>
</dbReference>
<reference evidence="3 4" key="1">
    <citation type="journal article" date="2020" name="Science">
        <title>Unexpected conservation and global transmission of agrobacterial virulence plasmids.</title>
        <authorList>
            <person name="Weisberg A.J."/>
            <person name="Davis E.W. 2nd"/>
            <person name="Tabima J."/>
            <person name="Belcher M.S."/>
            <person name="Miller M."/>
            <person name="Kuo C.H."/>
            <person name="Loper J.E."/>
            <person name="Grunwald N.J."/>
            <person name="Putnam M.L."/>
            <person name="Chang J.H."/>
        </authorList>
    </citation>
    <scope>NUCLEOTIDE SEQUENCE [LARGE SCALE GENOMIC DNA]</scope>
    <source>
        <strain evidence="3 4">A19/93</strain>
    </source>
</reference>
<feature type="signal peptide" evidence="1">
    <location>
        <begin position="1"/>
        <end position="21"/>
    </location>
</feature>
<evidence type="ECO:0000259" key="2">
    <source>
        <dbReference type="Pfam" id="PF03713"/>
    </source>
</evidence>
<evidence type="ECO:0000256" key="1">
    <source>
        <dbReference type="SAM" id="SignalP"/>
    </source>
</evidence>
<feature type="domain" description="DUF305" evidence="2">
    <location>
        <begin position="45"/>
        <end position="133"/>
    </location>
</feature>
<sequence length="139" mass="15035">MKTFTLTVALASSLTFTFASAATAAEPMAYPDKCKSEMSSGGDMAMQGHQMSGMEAHQMEAMDGMKAMNMNMMQGMMKKDSDAAFVCGMIAHHMGAISMAQVELKHGDNADAKAKAQKIIDDQSKEIKELTAWVDKEVK</sequence>
<proteinExistence type="predicted"/>
<dbReference type="InterPro" id="IPR005183">
    <property type="entry name" value="DUF305_CopM-like"/>
</dbReference>
<organism evidence="3 4">
    <name type="scientific">Agrobacterium rubi</name>
    <dbReference type="NCBI Taxonomy" id="28099"/>
    <lineage>
        <taxon>Bacteria</taxon>
        <taxon>Pseudomonadati</taxon>
        <taxon>Pseudomonadota</taxon>
        <taxon>Alphaproteobacteria</taxon>
        <taxon>Hyphomicrobiales</taxon>
        <taxon>Rhizobiaceae</taxon>
        <taxon>Rhizobium/Agrobacterium group</taxon>
        <taxon>Agrobacterium</taxon>
    </lineage>
</organism>
<dbReference type="EMBL" id="JAAMCP010000015">
    <property type="protein sequence ID" value="NTF39553.1"/>
    <property type="molecule type" value="Genomic_DNA"/>
</dbReference>
<accession>A0ABX2JDH6</accession>
<comment type="caution">
    <text evidence="3">The sequence shown here is derived from an EMBL/GenBank/DDBJ whole genome shotgun (WGS) entry which is preliminary data.</text>
</comment>
<dbReference type="Pfam" id="PF03713">
    <property type="entry name" value="DUF305"/>
    <property type="match status" value="1"/>
</dbReference>
<keyword evidence="4" id="KW-1185">Reference proteome</keyword>
<evidence type="ECO:0000313" key="4">
    <source>
        <dbReference type="Proteomes" id="UP000822331"/>
    </source>
</evidence>
<dbReference type="RefSeq" id="WP_174003512.1">
    <property type="nucleotide sequence ID" value="NZ_JAAMCN010000019.1"/>
</dbReference>
<dbReference type="Proteomes" id="UP000822331">
    <property type="component" value="Unassembled WGS sequence"/>
</dbReference>
<evidence type="ECO:0000313" key="3">
    <source>
        <dbReference type="EMBL" id="NTF39553.1"/>
    </source>
</evidence>
<protein>
    <submittedName>
        <fullName evidence="3">DUF305 domain-containing protein</fullName>
    </submittedName>
</protein>
<dbReference type="InterPro" id="IPR012347">
    <property type="entry name" value="Ferritin-like"/>
</dbReference>
<dbReference type="Gene3D" id="1.20.1260.10">
    <property type="match status" value="1"/>
</dbReference>